<evidence type="ECO:0000313" key="10">
    <source>
        <dbReference type="Proteomes" id="UP000312495"/>
    </source>
</evidence>
<evidence type="ECO:0000256" key="1">
    <source>
        <dbReference type="ARBA" id="ARBA00004496"/>
    </source>
</evidence>
<dbReference type="Pfam" id="PF02255">
    <property type="entry name" value="PTS_IIA"/>
    <property type="match status" value="1"/>
</dbReference>
<keyword evidence="4" id="KW-0762">Sugar transport</keyword>
<proteinExistence type="predicted"/>
<dbReference type="EMBL" id="VEPV01000012">
    <property type="protein sequence ID" value="TNP11679.1"/>
    <property type="molecule type" value="Genomic_DNA"/>
</dbReference>
<evidence type="ECO:0000256" key="6">
    <source>
        <dbReference type="ARBA" id="ARBA00022683"/>
    </source>
</evidence>
<dbReference type="GO" id="GO:0016740">
    <property type="term" value="F:transferase activity"/>
    <property type="evidence" value="ECO:0007669"/>
    <property type="project" value="UniProtKB-KW"/>
</dbReference>
<dbReference type="CDD" id="cd00215">
    <property type="entry name" value="PTS_IIA_lac"/>
    <property type="match status" value="1"/>
</dbReference>
<feature type="active site" description="Tele-phosphohistidine intermediate" evidence="7">
    <location>
        <position position="75"/>
    </location>
</feature>
<dbReference type="FunFam" id="1.20.58.80:FF:000001">
    <property type="entry name" value="PTS system, lactose-specific IIa component"/>
    <property type="match status" value="1"/>
</dbReference>
<dbReference type="RefSeq" id="WP_000131332.1">
    <property type="nucleotide sequence ID" value="NZ_CP049019.1"/>
</dbReference>
<dbReference type="PIRSF" id="PIRSF000699">
    <property type="entry name" value="PTS_IILac_III"/>
    <property type="match status" value="1"/>
</dbReference>
<protein>
    <submittedName>
        <fullName evidence="9">PTS lactose/cellobiose transporter subunit IIA</fullName>
    </submittedName>
</protein>
<name>A0A5C4ZZ56_9BACI</name>
<comment type="subcellular location">
    <subcellularLocation>
        <location evidence="1">Cytoplasm</location>
    </subcellularLocation>
</comment>
<keyword evidence="8" id="KW-0460">Magnesium</keyword>
<accession>A0A5C4ZZ56</accession>
<reference evidence="9 10" key="1">
    <citation type="submission" date="2019-06" db="EMBL/GenBank/DDBJ databases">
        <title>Biocontrol Bacillus strains from Vietnam.</title>
        <authorList>
            <person name="Borriss R."/>
            <person name="Lasch P."/>
            <person name="Thanh Tam L.T."/>
            <person name="Luong P.T."/>
            <person name="Phuong Thao L.T."/>
            <person name="Kim Chung L.T."/>
        </authorList>
    </citation>
    <scope>NUCLEOTIDE SEQUENCE [LARGE SCALE GENOMIC DNA]</scope>
    <source>
        <strain evidence="9 10">SN1</strain>
    </source>
</reference>
<keyword evidence="8" id="KW-0479">Metal-binding</keyword>
<gene>
    <name evidence="9" type="ORF">FHY71_24030</name>
</gene>
<keyword evidence="2" id="KW-0813">Transport</keyword>
<dbReference type="Proteomes" id="UP000312495">
    <property type="component" value="Unassembled WGS sequence"/>
</dbReference>
<dbReference type="PANTHER" id="PTHR34382">
    <property type="entry name" value="PTS SYSTEM N,N'-DIACETYLCHITOBIOSE-SPECIFIC EIIA COMPONENT"/>
    <property type="match status" value="1"/>
</dbReference>
<evidence type="ECO:0000256" key="4">
    <source>
        <dbReference type="ARBA" id="ARBA00022597"/>
    </source>
</evidence>
<dbReference type="PANTHER" id="PTHR34382:SF7">
    <property type="entry name" value="PTS SYSTEM N,N'-DIACETYLCHITOBIOSE-SPECIFIC EIIA COMPONENT"/>
    <property type="match status" value="1"/>
</dbReference>
<evidence type="ECO:0000313" key="9">
    <source>
        <dbReference type="EMBL" id="TNP11679.1"/>
    </source>
</evidence>
<keyword evidence="6" id="KW-0598">Phosphotransferase system</keyword>
<evidence type="ECO:0000256" key="7">
    <source>
        <dbReference type="PIRSR" id="PIRSR000699-1"/>
    </source>
</evidence>
<feature type="binding site" evidence="8">
    <location>
        <position position="78"/>
    </location>
    <ligand>
        <name>Mg(2+)</name>
        <dbReference type="ChEBI" id="CHEBI:18420"/>
        <note>ligand shared between all trimeric partners</note>
    </ligand>
</feature>
<dbReference type="AlphaFoldDB" id="A0A5C4ZZ56"/>
<evidence type="ECO:0000256" key="3">
    <source>
        <dbReference type="ARBA" id="ARBA00022490"/>
    </source>
</evidence>
<dbReference type="GO" id="GO:0009401">
    <property type="term" value="P:phosphoenolpyruvate-dependent sugar phosphotransferase system"/>
    <property type="evidence" value="ECO:0007669"/>
    <property type="project" value="UniProtKB-KW"/>
</dbReference>
<dbReference type="GO" id="GO:0046872">
    <property type="term" value="F:metal ion binding"/>
    <property type="evidence" value="ECO:0007669"/>
    <property type="project" value="UniProtKB-KW"/>
</dbReference>
<dbReference type="SUPFAM" id="SSF46973">
    <property type="entry name" value="Enzyme IIa from lactose specific PTS, IIa-lac"/>
    <property type="match status" value="1"/>
</dbReference>
<dbReference type="InterPro" id="IPR003188">
    <property type="entry name" value="PTS_IIA_lac/cel"/>
</dbReference>
<evidence type="ECO:0000256" key="2">
    <source>
        <dbReference type="ARBA" id="ARBA00022448"/>
    </source>
</evidence>
<dbReference type="Gene3D" id="1.20.58.80">
    <property type="entry name" value="Phosphotransferase system, lactose/cellobiose-type IIA subunit"/>
    <property type="match status" value="1"/>
</dbReference>
<dbReference type="PROSITE" id="PS51095">
    <property type="entry name" value="PTS_EIIA_TYPE_3"/>
    <property type="match status" value="1"/>
</dbReference>
<comment type="cofactor">
    <cofactor evidence="8">
        <name>Mg(2+)</name>
        <dbReference type="ChEBI" id="CHEBI:18420"/>
    </cofactor>
    <text evidence="8">Binds 1 Mg(2+) ion per trimer.</text>
</comment>
<organism evidence="9 10">
    <name type="scientific">Bacillus tropicus</name>
    <dbReference type="NCBI Taxonomy" id="2026188"/>
    <lineage>
        <taxon>Bacteria</taxon>
        <taxon>Bacillati</taxon>
        <taxon>Bacillota</taxon>
        <taxon>Bacilli</taxon>
        <taxon>Bacillales</taxon>
        <taxon>Bacillaceae</taxon>
        <taxon>Bacillus</taxon>
        <taxon>Bacillus cereus group</taxon>
    </lineage>
</organism>
<evidence type="ECO:0000256" key="8">
    <source>
        <dbReference type="PIRSR" id="PIRSR000699-2"/>
    </source>
</evidence>
<dbReference type="InterPro" id="IPR036542">
    <property type="entry name" value="PTS_IIA_lac/cel_sf"/>
</dbReference>
<keyword evidence="5" id="KW-0808">Transferase</keyword>
<comment type="caution">
    <text evidence="9">The sequence shown here is derived from an EMBL/GenBank/DDBJ whole genome shotgun (WGS) entry which is preliminary data.</text>
</comment>
<keyword evidence="3" id="KW-0963">Cytoplasm</keyword>
<evidence type="ECO:0000256" key="5">
    <source>
        <dbReference type="ARBA" id="ARBA00022679"/>
    </source>
</evidence>
<dbReference type="GO" id="GO:0005737">
    <property type="term" value="C:cytoplasm"/>
    <property type="evidence" value="ECO:0007669"/>
    <property type="project" value="UniProtKB-SubCell"/>
</dbReference>
<sequence>MTDMQTPFALILHGGNARSAALEAIAFARQRDFESASEKMKLASEEISAAHRIQTDLIQEEARGNHAEISLLLVHAQDHLMNAITVKELAEEFITLHKRVEEKVTVTV</sequence>